<keyword evidence="2" id="KW-1185">Reference proteome</keyword>
<protein>
    <submittedName>
        <fullName evidence="1">Uncharacterized protein</fullName>
    </submittedName>
</protein>
<name>A0ACC5RSN8_ENTAG</name>
<comment type="caution">
    <text evidence="1">The sequence shown here is derived from an EMBL/GenBank/DDBJ whole genome shotgun (WGS) entry which is preliminary data.</text>
</comment>
<organism evidence="1 2">
    <name type="scientific">Enterobacter agglomerans</name>
    <name type="common">Erwinia herbicola</name>
    <name type="synonym">Pantoea agglomerans</name>
    <dbReference type="NCBI Taxonomy" id="549"/>
    <lineage>
        <taxon>Bacteria</taxon>
        <taxon>Pseudomonadati</taxon>
        <taxon>Pseudomonadota</taxon>
        <taxon>Gammaproteobacteria</taxon>
        <taxon>Enterobacterales</taxon>
        <taxon>Erwiniaceae</taxon>
        <taxon>Pantoea</taxon>
        <taxon>Pantoea agglomerans group</taxon>
    </lineage>
</organism>
<gene>
    <name evidence="1" type="ORF">JJL49_20280</name>
</gene>
<dbReference type="Proteomes" id="UP000633731">
    <property type="component" value="Unassembled WGS sequence"/>
</dbReference>
<reference evidence="1" key="1">
    <citation type="submission" date="2021-01" db="EMBL/GenBank/DDBJ databases">
        <title>Draft genome of Pantoea agglomerans Eh 335.</title>
        <authorList>
            <person name="Emsley S.A."/>
            <person name="Oline D.K."/>
            <person name="Saw J.H."/>
            <person name="Ushijima B."/>
            <person name="Videau P."/>
            <person name="Koyack M.J."/>
        </authorList>
    </citation>
    <scope>NUCLEOTIDE SEQUENCE</scope>
    <source>
        <strain evidence="1">Eh 335</strain>
    </source>
</reference>
<evidence type="ECO:0000313" key="1">
    <source>
        <dbReference type="EMBL" id="MBK4727571.1"/>
    </source>
</evidence>
<accession>A0ACC5RSN8</accession>
<proteinExistence type="predicted"/>
<sequence>MVNIKLMAFFIIYLFSGFSYSKEVKNIENLKYDIVDEGRSKVEQEGCTLFSPTKEQLIDYFNKATRMDEGGSIGHQYYSPCITVGKVTFEDGNSVSFTLQSSGFTSGNFGNKEAIYFFHKDNKWYDPFECTYAMGDESEPGCD</sequence>
<evidence type="ECO:0000313" key="2">
    <source>
        <dbReference type="Proteomes" id="UP000633731"/>
    </source>
</evidence>
<dbReference type="EMBL" id="JAEOXF010000016">
    <property type="protein sequence ID" value="MBK4727571.1"/>
    <property type="molecule type" value="Genomic_DNA"/>
</dbReference>